<dbReference type="Pfam" id="PF13015">
    <property type="entry name" value="PRKCSH_1"/>
    <property type="match status" value="1"/>
</dbReference>
<feature type="coiled-coil region" evidence="6">
    <location>
        <begin position="384"/>
        <end position="411"/>
    </location>
</feature>
<reference evidence="11" key="1">
    <citation type="submission" date="2021-01" db="UniProtKB">
        <authorList>
            <consortium name="EnsemblMetazoa"/>
        </authorList>
    </citation>
    <scope>IDENTIFICATION</scope>
</reference>
<dbReference type="Proteomes" id="UP000002358">
    <property type="component" value="Chromosome 1"/>
</dbReference>
<dbReference type="EnsemblMetazoa" id="XM_008210630">
    <property type="protein sequence ID" value="XP_008208852"/>
    <property type="gene ID" value="LOC100115591"/>
</dbReference>
<evidence type="ECO:0000256" key="2">
    <source>
        <dbReference type="ARBA" id="ARBA00022729"/>
    </source>
</evidence>
<feature type="signal peptide" evidence="8">
    <location>
        <begin position="1"/>
        <end position="20"/>
    </location>
</feature>
<keyword evidence="4" id="KW-0106">Calcium</keyword>
<dbReference type="PROSITE" id="PS50222">
    <property type="entry name" value="EF_HAND_2"/>
    <property type="match status" value="1"/>
</dbReference>
<dbReference type="InterPro" id="IPR018247">
    <property type="entry name" value="EF_Hand_1_Ca_BS"/>
</dbReference>
<dbReference type="SUPFAM" id="SSF47473">
    <property type="entry name" value="EF-hand"/>
    <property type="match status" value="1"/>
</dbReference>
<dbReference type="Gene3D" id="2.70.130.10">
    <property type="entry name" value="Mannose-6-phosphate receptor binding domain"/>
    <property type="match status" value="1"/>
</dbReference>
<dbReference type="InterPro" id="IPR011992">
    <property type="entry name" value="EF-hand-dom_pair"/>
</dbReference>
<feature type="domain" description="MRH" evidence="10">
    <location>
        <begin position="427"/>
        <end position="529"/>
    </location>
</feature>
<dbReference type="Gene3D" id="1.10.238.10">
    <property type="entry name" value="EF-hand"/>
    <property type="match status" value="1"/>
</dbReference>
<organism evidence="11 12">
    <name type="scientific">Nasonia vitripennis</name>
    <name type="common">Parasitic wasp</name>
    <dbReference type="NCBI Taxonomy" id="7425"/>
    <lineage>
        <taxon>Eukaryota</taxon>
        <taxon>Metazoa</taxon>
        <taxon>Ecdysozoa</taxon>
        <taxon>Arthropoda</taxon>
        <taxon>Hexapoda</taxon>
        <taxon>Insecta</taxon>
        <taxon>Pterygota</taxon>
        <taxon>Neoptera</taxon>
        <taxon>Endopterygota</taxon>
        <taxon>Hymenoptera</taxon>
        <taxon>Apocrita</taxon>
        <taxon>Proctotrupomorpha</taxon>
        <taxon>Chalcidoidea</taxon>
        <taxon>Pteromalidae</taxon>
        <taxon>Pteromalinae</taxon>
        <taxon>Nasonia</taxon>
    </lineage>
</organism>
<feature type="domain" description="EF-hand" evidence="9">
    <location>
        <begin position="228"/>
        <end position="263"/>
    </location>
</feature>
<feature type="compositionally biased region" description="Basic and acidic residues" evidence="7">
    <location>
        <begin position="310"/>
        <end position="330"/>
    </location>
</feature>
<dbReference type="PANTHER" id="PTHR12630:SF1">
    <property type="entry name" value="GLUCOSIDASE 2 SUBUNIT BETA"/>
    <property type="match status" value="1"/>
</dbReference>
<dbReference type="KEGG" id="nvi:100115591"/>
<evidence type="ECO:0000313" key="12">
    <source>
        <dbReference type="Proteomes" id="UP000002358"/>
    </source>
</evidence>
<dbReference type="PANTHER" id="PTHR12630">
    <property type="entry name" value="N-LINKED OLIGOSACCHARIDE PROCESSING"/>
    <property type="match status" value="1"/>
</dbReference>
<sequence>MQGLALLALTSLAVFLQTLGRHVAQAGSGKLTRIRGIPLSKLSLYFPDQDFECLDGSLIIPYARINDDYCDCADGSDEPGTAACTNGYFYCQNSGHQAVYISSSRVNDGVCDCCDASDEYSSDVQCVDNCHELGREAWLEAQRVAELAKKGNKIRLEYVQRGKQLKTENQAKLTKLRTDFEEAQMSKKEREVIKTRAEERETAALEKYKPPPQPEQQTDDTQEEEKEISEYEAEEYFKMLDSDSSGTITIAELQTRVTFDKDRNGEVSREEALFFLSNQEELTMQEFIDSAWANVKPFLMLEKGIFKPAEKHETEDEQQNQEHEEQHPSEETEEGHEEEEHDIDFEEEGHPGEVEDVTPEEHHEPEKPAPVQYDEETQAIIDEATQAREKFQEAERAVHDLQNEIRKIEERVERDYGPEEEFAALDGECFEFTDLEYVYSLCPFGKATQRSKSGGSEVNLGFWNDWIGGEDSSRYTKAKYDRGLTCWNGPARSTIVTLKCGEENQLLSVTEPNRCEYAMEFQSPAVCNPNNESVDVHDEL</sequence>
<evidence type="ECO:0000256" key="3">
    <source>
        <dbReference type="ARBA" id="ARBA00022824"/>
    </source>
</evidence>
<dbReference type="PROSITE" id="PS00018">
    <property type="entry name" value="EF_HAND_1"/>
    <property type="match status" value="1"/>
</dbReference>
<dbReference type="RefSeq" id="XP_008208852.1">
    <property type="nucleotide sequence ID" value="XM_008210630.4"/>
</dbReference>
<dbReference type="InterPro" id="IPR039794">
    <property type="entry name" value="Gtb1-like"/>
</dbReference>
<keyword evidence="5" id="KW-1015">Disulfide bond</keyword>
<evidence type="ECO:0000259" key="9">
    <source>
        <dbReference type="PROSITE" id="PS50222"/>
    </source>
</evidence>
<protein>
    <recommendedName>
        <fullName evidence="1">Glucosidase 2 subunit beta</fullName>
    </recommendedName>
</protein>
<feature type="compositionally biased region" description="Acidic residues" evidence="7">
    <location>
        <begin position="217"/>
        <end position="228"/>
    </location>
</feature>
<dbReference type="CTD" id="35056"/>
<dbReference type="AlphaFoldDB" id="A0A7M7H643"/>
<dbReference type="GeneID" id="100115591"/>
<evidence type="ECO:0000256" key="4">
    <source>
        <dbReference type="ARBA" id="ARBA00022837"/>
    </source>
</evidence>
<dbReference type="FunCoup" id="A0A7M7H643">
    <property type="interactions" value="2255"/>
</dbReference>
<dbReference type="GO" id="GO:0005509">
    <property type="term" value="F:calcium ion binding"/>
    <property type="evidence" value="ECO:0007669"/>
    <property type="project" value="InterPro"/>
</dbReference>
<dbReference type="InParanoid" id="A0A7M7H643"/>
<dbReference type="Pfam" id="PF12999">
    <property type="entry name" value="PRKCSH-like"/>
    <property type="match status" value="1"/>
</dbReference>
<dbReference type="RefSeq" id="XP_008208849.1">
    <property type="nucleotide sequence ID" value="XM_008210627.4"/>
</dbReference>
<evidence type="ECO:0000313" key="11">
    <source>
        <dbReference type="EnsemblMetazoa" id="XP_008208849"/>
    </source>
</evidence>
<dbReference type="InterPro" id="IPR009011">
    <property type="entry name" value="Man6P_isomerase_rcpt-bd_dom_sf"/>
</dbReference>
<dbReference type="PROSITE" id="PS51914">
    <property type="entry name" value="MRH"/>
    <property type="match status" value="1"/>
</dbReference>
<dbReference type="OrthoDB" id="28322at2759"/>
<keyword evidence="2 8" id="KW-0732">Signal</keyword>
<dbReference type="InterPro" id="IPR002048">
    <property type="entry name" value="EF_hand_dom"/>
</dbReference>
<dbReference type="SUPFAM" id="SSF50911">
    <property type="entry name" value="Mannose 6-phosphate receptor domain"/>
    <property type="match status" value="1"/>
</dbReference>
<evidence type="ECO:0000256" key="8">
    <source>
        <dbReference type="SAM" id="SignalP"/>
    </source>
</evidence>
<dbReference type="InterPro" id="IPR028146">
    <property type="entry name" value="PRKCSH_N"/>
</dbReference>
<dbReference type="Pfam" id="PF13202">
    <property type="entry name" value="EF-hand_5"/>
    <property type="match status" value="1"/>
</dbReference>
<evidence type="ECO:0000256" key="7">
    <source>
        <dbReference type="SAM" id="MobiDB-lite"/>
    </source>
</evidence>
<dbReference type="InterPro" id="IPR044865">
    <property type="entry name" value="MRH_dom"/>
</dbReference>
<dbReference type="SMR" id="A0A7M7H643"/>
<evidence type="ECO:0000256" key="6">
    <source>
        <dbReference type="SAM" id="Coils"/>
    </source>
</evidence>
<feature type="compositionally biased region" description="Basic and acidic residues" evidence="7">
    <location>
        <begin position="348"/>
        <end position="367"/>
    </location>
</feature>
<feature type="compositionally biased region" description="Acidic residues" evidence="7">
    <location>
        <begin position="331"/>
        <end position="347"/>
    </location>
</feature>
<dbReference type="EnsemblMetazoa" id="XM_008210627">
    <property type="protein sequence ID" value="XP_008208849"/>
    <property type="gene ID" value="LOC100115591"/>
</dbReference>
<name>A0A7M7H643_NASVI</name>
<feature type="chain" id="PRO_5033596844" description="Glucosidase 2 subunit beta" evidence="8">
    <location>
        <begin position="21"/>
        <end position="540"/>
    </location>
</feature>
<keyword evidence="3" id="KW-0256">Endoplasmic reticulum</keyword>
<dbReference type="InterPro" id="IPR036607">
    <property type="entry name" value="PRKCSH"/>
</dbReference>
<accession>A0A7M7H643</accession>
<keyword evidence="12" id="KW-1185">Reference proteome</keyword>
<feature type="region of interest" description="Disordered" evidence="7">
    <location>
        <begin position="201"/>
        <end position="228"/>
    </location>
</feature>
<evidence type="ECO:0000256" key="5">
    <source>
        <dbReference type="ARBA" id="ARBA00023157"/>
    </source>
</evidence>
<dbReference type="GO" id="GO:0006491">
    <property type="term" value="P:N-glycan processing"/>
    <property type="evidence" value="ECO:0007669"/>
    <property type="project" value="TreeGrafter"/>
</dbReference>
<evidence type="ECO:0000259" key="10">
    <source>
        <dbReference type="PROSITE" id="PS51914"/>
    </source>
</evidence>
<dbReference type="GO" id="GO:0017177">
    <property type="term" value="C:glucosidase II complex"/>
    <property type="evidence" value="ECO:0007669"/>
    <property type="project" value="TreeGrafter"/>
</dbReference>
<feature type="region of interest" description="Disordered" evidence="7">
    <location>
        <begin position="310"/>
        <end position="374"/>
    </location>
</feature>
<proteinExistence type="predicted"/>
<evidence type="ECO:0000256" key="1">
    <source>
        <dbReference type="ARBA" id="ARBA00022387"/>
    </source>
</evidence>
<keyword evidence="6" id="KW-0175">Coiled coil</keyword>